<dbReference type="Pfam" id="PF09754">
    <property type="entry name" value="PAC2"/>
    <property type="match status" value="1"/>
</dbReference>
<dbReference type="Proteomes" id="UP000316096">
    <property type="component" value="Unassembled WGS sequence"/>
</dbReference>
<dbReference type="InterPro" id="IPR008492">
    <property type="entry name" value="Rv2714-like"/>
</dbReference>
<accession>A0A543CKI6</accession>
<dbReference type="InterPro" id="IPR019151">
    <property type="entry name" value="Proteasome_assmbl_chaperone_2"/>
</dbReference>
<keyword evidence="1" id="KW-0436">Ligase</keyword>
<sequence length="299" mass="32177">MADQTELYTLAEEIPELERPVLLYFLDGFMDAGGAGRLATEHLVSSMSPRTVATFDVDSLIDYRSRRPPMTFDTTHWVDYQAPELTVQACEDAVGVPFLVLTGPEPDRSWERFSAAVVSLTERLDVSLSVGLHGIPMAVPHTRETELTPHGNRPDLLGESTSWISRVEVPGSASALLEYRLDAAGHDAIGFTAHVPHYLAQAEYPSAAIALLNGITAATGLAFRTSALEEAAVLAKKQIDEQVAASDEVAEAVRGLEARYDAVAAAASSSLPLAAPGARMPDGDEIAAEFERFLAEQEE</sequence>
<dbReference type="InterPro" id="IPR038389">
    <property type="entry name" value="PSMG2_sf"/>
</dbReference>
<reference evidence="1 2" key="1">
    <citation type="submission" date="2019-06" db="EMBL/GenBank/DDBJ databases">
        <title>Sequencing the genomes of 1000 actinobacteria strains.</title>
        <authorList>
            <person name="Klenk H.-P."/>
        </authorList>
    </citation>
    <scope>NUCLEOTIDE SEQUENCE [LARGE SCALE GENOMIC DNA]</scope>
    <source>
        <strain evidence="1 2">DSM 102200</strain>
    </source>
</reference>
<evidence type="ECO:0000313" key="2">
    <source>
        <dbReference type="Proteomes" id="UP000316096"/>
    </source>
</evidence>
<dbReference type="Gene3D" id="3.40.50.10900">
    <property type="entry name" value="PAC-like subunit"/>
    <property type="match status" value="1"/>
</dbReference>
<dbReference type="GO" id="GO:0016874">
    <property type="term" value="F:ligase activity"/>
    <property type="evidence" value="ECO:0007669"/>
    <property type="project" value="UniProtKB-KW"/>
</dbReference>
<dbReference type="RefSeq" id="WP_185792230.1">
    <property type="nucleotide sequence ID" value="NZ_VFOZ01000001.1"/>
</dbReference>
<dbReference type="PIRSF" id="PIRSF028754">
    <property type="entry name" value="UCP028754"/>
    <property type="match status" value="1"/>
</dbReference>
<dbReference type="EMBL" id="VFOZ01000001">
    <property type="protein sequence ID" value="TQL97585.1"/>
    <property type="molecule type" value="Genomic_DNA"/>
</dbReference>
<evidence type="ECO:0000313" key="1">
    <source>
        <dbReference type="EMBL" id="TQL97585.1"/>
    </source>
</evidence>
<name>A0A543CKI6_9ACTN</name>
<keyword evidence="2" id="KW-1185">Reference proteome</keyword>
<gene>
    <name evidence="1" type="ORF">FB559_3180</name>
</gene>
<dbReference type="Gene3D" id="1.10.287.100">
    <property type="match status" value="1"/>
</dbReference>
<proteinExistence type="predicted"/>
<organism evidence="1 2">
    <name type="scientific">Actinoallomurus bryophytorum</name>
    <dbReference type="NCBI Taxonomy" id="1490222"/>
    <lineage>
        <taxon>Bacteria</taxon>
        <taxon>Bacillati</taxon>
        <taxon>Actinomycetota</taxon>
        <taxon>Actinomycetes</taxon>
        <taxon>Streptosporangiales</taxon>
        <taxon>Thermomonosporaceae</taxon>
        <taxon>Actinoallomurus</taxon>
    </lineage>
</organism>
<dbReference type="SUPFAM" id="SSF159659">
    <property type="entry name" value="Cgl1923-like"/>
    <property type="match status" value="1"/>
</dbReference>
<protein>
    <submittedName>
        <fullName evidence="1">Putative ATP-grasp superfamily ATP-dependent carboligase</fullName>
    </submittedName>
</protein>
<comment type="caution">
    <text evidence="1">The sequence shown here is derived from an EMBL/GenBank/DDBJ whole genome shotgun (WGS) entry which is preliminary data.</text>
</comment>
<dbReference type="AlphaFoldDB" id="A0A543CKI6"/>